<reference evidence="2 3" key="1">
    <citation type="journal article" date="2019" name="Mol. Biol. Evol.">
        <title>Blast fungal genomes show frequent chromosomal changes, gene gains and losses, and effector gene turnover.</title>
        <authorList>
            <person name="Gomez Luciano L.B."/>
            <person name="Jason Tsai I."/>
            <person name="Chuma I."/>
            <person name="Tosa Y."/>
            <person name="Chen Y.H."/>
            <person name="Li J.Y."/>
            <person name="Li M.Y."/>
            <person name="Jade Lu M.Y."/>
            <person name="Nakayashiki H."/>
            <person name="Li W.H."/>
        </authorList>
    </citation>
    <scope>NUCLEOTIDE SEQUENCE [LARGE SCALE GENOMIC DNA]</scope>
    <source>
        <strain evidence="2">MZ5-1-6</strain>
    </source>
</reference>
<feature type="region of interest" description="Disordered" evidence="1">
    <location>
        <begin position="459"/>
        <end position="493"/>
    </location>
</feature>
<evidence type="ECO:0000313" key="2">
    <source>
        <dbReference type="EMBL" id="QBZ57325.1"/>
    </source>
</evidence>
<evidence type="ECO:0008006" key="4">
    <source>
        <dbReference type="Google" id="ProtNLM"/>
    </source>
</evidence>
<feature type="region of interest" description="Disordered" evidence="1">
    <location>
        <begin position="406"/>
        <end position="434"/>
    </location>
</feature>
<dbReference type="Proteomes" id="UP000294847">
    <property type="component" value="Chromosome 2"/>
</dbReference>
<sequence length="493" mass="54731">MTKPRIRKPRTSRRAPGLRDSDYDHEITLVSDDDTATNDPKNTTNGNGTNHSNETGPRGESFESGVGPSERVPTTEPLVGKQRSGSRTSSSSSSRRRSGQSDTSRVSKLPIKESNRSAKIAKEPAIHVQQPTPFERPAQDASPPDRSSNTRAVDTEAIDILYENERGALCCGIPLFASKALGNLDPPPWTNVAHKPSPTTIHTAQVPDPSWTWAWPEWRVNHEDGTDKDGWEYSFAFYKKFSWHGPKWWNSFVRRRAWIRRRVKKDVMRDANGGELLQPDYFTVRSTHEATVAAAAKDVESRPSSKRESIISHASAASRTAALINEIATVGGVSNLEIRDVDTLLAVLRACRIDREKIEAVEKFLSNGGDDDLDRLDEKMHDIMTFFVFQASRRALVARLAELRDPAAEESARNRTGKDKEAGKDEGDKVASLDAALKHADEEVRKLEYWSDIKGLAEKGQSRDAMDGDCGWDHSWQGVDNSGPAAPGDRPQK</sequence>
<protein>
    <recommendedName>
        <fullName evidence="4">Meiotically up-regulated 65 protein</fullName>
    </recommendedName>
</protein>
<organism evidence="2 3">
    <name type="scientific">Pyricularia oryzae</name>
    <name type="common">Rice blast fungus</name>
    <name type="synonym">Magnaporthe oryzae</name>
    <dbReference type="NCBI Taxonomy" id="318829"/>
    <lineage>
        <taxon>Eukaryota</taxon>
        <taxon>Fungi</taxon>
        <taxon>Dikarya</taxon>
        <taxon>Ascomycota</taxon>
        <taxon>Pezizomycotina</taxon>
        <taxon>Sordariomycetes</taxon>
        <taxon>Sordariomycetidae</taxon>
        <taxon>Magnaporthales</taxon>
        <taxon>Pyriculariaceae</taxon>
        <taxon>Pyricularia</taxon>
    </lineage>
</organism>
<dbReference type="EMBL" id="CP034205">
    <property type="protein sequence ID" value="QBZ57325.1"/>
    <property type="molecule type" value="Genomic_DNA"/>
</dbReference>
<evidence type="ECO:0000313" key="3">
    <source>
        <dbReference type="Proteomes" id="UP000294847"/>
    </source>
</evidence>
<feature type="compositionally biased region" description="Low complexity" evidence="1">
    <location>
        <begin position="82"/>
        <end position="93"/>
    </location>
</feature>
<feature type="region of interest" description="Disordered" evidence="1">
    <location>
        <begin position="1"/>
        <end position="151"/>
    </location>
</feature>
<name>A0A4V1C5R7_PYROR</name>
<accession>A0A4V1C5R7</accession>
<feature type="compositionally biased region" description="Basic and acidic residues" evidence="1">
    <location>
        <begin position="110"/>
        <end position="125"/>
    </location>
</feature>
<dbReference type="AlphaFoldDB" id="A0A4V1C5R7"/>
<evidence type="ECO:0000256" key="1">
    <source>
        <dbReference type="SAM" id="MobiDB-lite"/>
    </source>
</evidence>
<feature type="compositionally biased region" description="Low complexity" evidence="1">
    <location>
        <begin position="37"/>
        <end position="56"/>
    </location>
</feature>
<feature type="compositionally biased region" description="Basic residues" evidence="1">
    <location>
        <begin position="1"/>
        <end position="13"/>
    </location>
</feature>
<proteinExistence type="predicted"/>
<gene>
    <name evidence="2" type="ORF">PoMZ_02249</name>
</gene>
<feature type="compositionally biased region" description="Basic and acidic residues" evidence="1">
    <location>
        <begin position="17"/>
        <end position="27"/>
    </location>
</feature>